<keyword evidence="2" id="KW-0378">Hydrolase</keyword>
<organism evidence="3">
    <name type="scientific">bioreactor metagenome</name>
    <dbReference type="NCBI Taxonomy" id="1076179"/>
    <lineage>
        <taxon>unclassified sequences</taxon>
        <taxon>metagenomes</taxon>
        <taxon>ecological metagenomes</taxon>
    </lineage>
</organism>
<reference evidence="3" key="1">
    <citation type="submission" date="2019-08" db="EMBL/GenBank/DDBJ databases">
        <authorList>
            <person name="Kucharzyk K."/>
            <person name="Murdoch R.W."/>
            <person name="Higgins S."/>
            <person name="Loffler F."/>
        </authorList>
    </citation>
    <scope>NUCLEOTIDE SEQUENCE</scope>
</reference>
<dbReference type="InterPro" id="IPR001559">
    <property type="entry name" value="Phosphotriesterase"/>
</dbReference>
<sequence length="319" mass="35169">MTVNGIIPSSSAGVFLTHEHLLVDFIGADSLSADRWKREEVVQKMLPFLLEAKESGCQTFVDCTPDYLGRDVLLLQELSKLSGVNILTNTGFYGAVDNKFVPRFAFDESAGQLAERWINEWEHGIDGTTVKPGFIKIGVNSTNLSGMNTKLISAAAKTHLKTGLVIASHTGPSSLAFEQLSVLKEEGVSPDAFIWVHAQAEKDSVKRAEAARLGAWISLDGLNEDNIPDYIKMITGMKNENLLHKVLLSHDAGWYDPAKPGGGEVRGYTALFRELVPALLNNGFTREEVRLLLETNPVKAFEIKVRKNTNNESLKNFKQ</sequence>
<protein>
    <submittedName>
        <fullName evidence="3">Phosphotriesterase homology protein</fullName>
    </submittedName>
</protein>
<gene>
    <name evidence="3" type="primary">php_2</name>
    <name evidence="3" type="ORF">SDC9_73829</name>
</gene>
<dbReference type="AlphaFoldDB" id="A0A644YG64"/>
<evidence type="ECO:0000313" key="3">
    <source>
        <dbReference type="EMBL" id="MPM27319.1"/>
    </source>
</evidence>
<dbReference type="GO" id="GO:0016787">
    <property type="term" value="F:hydrolase activity"/>
    <property type="evidence" value="ECO:0007669"/>
    <property type="project" value="UniProtKB-KW"/>
</dbReference>
<evidence type="ECO:0000256" key="1">
    <source>
        <dbReference type="ARBA" id="ARBA00022723"/>
    </source>
</evidence>
<dbReference type="PROSITE" id="PS51347">
    <property type="entry name" value="PHOSPHOTRIESTERASE_2"/>
    <property type="match status" value="1"/>
</dbReference>
<dbReference type="EMBL" id="VSSQ01004963">
    <property type="protein sequence ID" value="MPM27319.1"/>
    <property type="molecule type" value="Genomic_DNA"/>
</dbReference>
<dbReference type="Pfam" id="PF02126">
    <property type="entry name" value="PTE"/>
    <property type="match status" value="1"/>
</dbReference>
<comment type="caution">
    <text evidence="3">The sequence shown here is derived from an EMBL/GenBank/DDBJ whole genome shotgun (WGS) entry which is preliminary data.</text>
</comment>
<evidence type="ECO:0000256" key="2">
    <source>
        <dbReference type="ARBA" id="ARBA00022801"/>
    </source>
</evidence>
<dbReference type="PANTHER" id="PTHR10819">
    <property type="entry name" value="PHOSPHOTRIESTERASE-RELATED"/>
    <property type="match status" value="1"/>
</dbReference>
<dbReference type="InterPro" id="IPR032466">
    <property type="entry name" value="Metal_Hydrolase"/>
</dbReference>
<name>A0A644YG64_9ZZZZ</name>
<proteinExistence type="predicted"/>
<dbReference type="GO" id="GO:0008270">
    <property type="term" value="F:zinc ion binding"/>
    <property type="evidence" value="ECO:0007669"/>
    <property type="project" value="InterPro"/>
</dbReference>
<dbReference type="SUPFAM" id="SSF51556">
    <property type="entry name" value="Metallo-dependent hydrolases"/>
    <property type="match status" value="1"/>
</dbReference>
<dbReference type="Gene3D" id="3.20.20.140">
    <property type="entry name" value="Metal-dependent hydrolases"/>
    <property type="match status" value="1"/>
</dbReference>
<keyword evidence="1" id="KW-0479">Metal-binding</keyword>
<dbReference type="PANTHER" id="PTHR10819:SF3">
    <property type="entry name" value="PHOSPHOTRIESTERASE-RELATED PROTEIN"/>
    <property type="match status" value="1"/>
</dbReference>
<accession>A0A644YG64</accession>